<evidence type="ECO:0000256" key="5">
    <source>
        <dbReference type="RuleBase" id="RU004478"/>
    </source>
</evidence>
<evidence type="ECO:0000256" key="6">
    <source>
        <dbReference type="SAM" id="MobiDB-lite"/>
    </source>
</evidence>
<dbReference type="GO" id="GO:0000774">
    <property type="term" value="F:adenyl-nucleotide exchange factor activity"/>
    <property type="evidence" value="ECO:0007669"/>
    <property type="project" value="InterPro"/>
</dbReference>
<dbReference type="GO" id="GO:0051082">
    <property type="term" value="F:unfolded protein binding"/>
    <property type="evidence" value="ECO:0007669"/>
    <property type="project" value="TreeGrafter"/>
</dbReference>
<dbReference type="GO" id="GO:0005737">
    <property type="term" value="C:cytoplasm"/>
    <property type="evidence" value="ECO:0007669"/>
    <property type="project" value="UniProtKB-SubCell"/>
</dbReference>
<evidence type="ECO:0000256" key="3">
    <source>
        <dbReference type="HAMAP-Rule" id="MF_01151"/>
    </source>
</evidence>
<dbReference type="Proteomes" id="UP000642748">
    <property type="component" value="Unassembled WGS sequence"/>
</dbReference>
<evidence type="ECO:0000313" key="7">
    <source>
        <dbReference type="EMBL" id="GIH16421.1"/>
    </source>
</evidence>
<organism evidence="7 8">
    <name type="scientific">Rugosimonospora africana</name>
    <dbReference type="NCBI Taxonomy" id="556532"/>
    <lineage>
        <taxon>Bacteria</taxon>
        <taxon>Bacillati</taxon>
        <taxon>Actinomycetota</taxon>
        <taxon>Actinomycetes</taxon>
        <taxon>Micromonosporales</taxon>
        <taxon>Micromonosporaceae</taxon>
        <taxon>Rugosimonospora</taxon>
    </lineage>
</organism>
<comment type="function">
    <text evidence="3 4">Participates actively in the response to hyperosmotic and heat shock by preventing the aggregation of stress-denatured proteins, in association with DnaK and GrpE. It is the nucleotide exchange factor for DnaK and may function as a thermosensor. Unfolded proteins bind initially to DnaJ; upon interaction with the DnaJ-bound protein, DnaK hydrolyzes its bound ATP, resulting in the formation of a stable complex. GrpE releases ADP from DnaK; ATP binding to DnaK triggers the release of the substrate protein, thus completing the reaction cycle. Several rounds of ATP-dependent interactions between DnaJ, DnaK and GrpE are required for fully efficient folding.</text>
</comment>
<evidence type="ECO:0000313" key="8">
    <source>
        <dbReference type="Proteomes" id="UP000642748"/>
    </source>
</evidence>
<dbReference type="PROSITE" id="PS01071">
    <property type="entry name" value="GRPE"/>
    <property type="match status" value="1"/>
</dbReference>
<dbReference type="GO" id="GO:0042803">
    <property type="term" value="F:protein homodimerization activity"/>
    <property type="evidence" value="ECO:0007669"/>
    <property type="project" value="InterPro"/>
</dbReference>
<dbReference type="GO" id="GO:0006457">
    <property type="term" value="P:protein folding"/>
    <property type="evidence" value="ECO:0007669"/>
    <property type="project" value="InterPro"/>
</dbReference>
<dbReference type="PANTHER" id="PTHR21237:SF23">
    <property type="entry name" value="GRPE PROTEIN HOMOLOG, MITOCHONDRIAL"/>
    <property type="match status" value="1"/>
</dbReference>
<keyword evidence="3" id="KW-0963">Cytoplasm</keyword>
<dbReference type="AlphaFoldDB" id="A0A8J3VSC1"/>
<dbReference type="InterPro" id="IPR013805">
    <property type="entry name" value="GrpE_CC"/>
</dbReference>
<dbReference type="InterPro" id="IPR009012">
    <property type="entry name" value="GrpE_head"/>
</dbReference>
<dbReference type="SUPFAM" id="SSF58014">
    <property type="entry name" value="Coiled-coil domain of nucleotide exchange factor GrpE"/>
    <property type="match status" value="1"/>
</dbReference>
<comment type="subunit">
    <text evidence="3">Homodimer.</text>
</comment>
<comment type="subcellular location">
    <subcellularLocation>
        <location evidence="3">Cytoplasm</location>
    </subcellularLocation>
</comment>
<evidence type="ECO:0000256" key="4">
    <source>
        <dbReference type="RuleBase" id="RU000639"/>
    </source>
</evidence>
<dbReference type="GO" id="GO:0051087">
    <property type="term" value="F:protein-folding chaperone binding"/>
    <property type="evidence" value="ECO:0007669"/>
    <property type="project" value="InterPro"/>
</dbReference>
<dbReference type="RefSeq" id="WP_203920002.1">
    <property type="nucleotide sequence ID" value="NZ_BONZ01000043.1"/>
</dbReference>
<feature type="region of interest" description="Disordered" evidence="6">
    <location>
        <begin position="1"/>
        <end position="50"/>
    </location>
</feature>
<keyword evidence="3 4" id="KW-0346">Stress response</keyword>
<comment type="similarity">
    <text evidence="1 3 5">Belongs to the GrpE family.</text>
</comment>
<gene>
    <name evidence="3" type="primary">grpE</name>
    <name evidence="7" type="ORF">Raf01_45930</name>
</gene>
<keyword evidence="8" id="KW-1185">Reference proteome</keyword>
<dbReference type="SUPFAM" id="SSF51064">
    <property type="entry name" value="Head domain of nucleotide exchange factor GrpE"/>
    <property type="match status" value="1"/>
</dbReference>
<dbReference type="HAMAP" id="MF_01151">
    <property type="entry name" value="GrpE"/>
    <property type="match status" value="1"/>
</dbReference>
<evidence type="ECO:0000256" key="2">
    <source>
        <dbReference type="ARBA" id="ARBA00023186"/>
    </source>
</evidence>
<proteinExistence type="inferred from homology"/>
<keyword evidence="2 3" id="KW-0143">Chaperone</keyword>
<reference evidence="7" key="1">
    <citation type="submission" date="2021-01" db="EMBL/GenBank/DDBJ databases">
        <title>Whole genome shotgun sequence of Rugosimonospora africana NBRC 104875.</title>
        <authorList>
            <person name="Komaki H."/>
            <person name="Tamura T."/>
        </authorList>
    </citation>
    <scope>NUCLEOTIDE SEQUENCE</scope>
    <source>
        <strain evidence="7">NBRC 104875</strain>
    </source>
</reference>
<dbReference type="Gene3D" id="2.30.22.10">
    <property type="entry name" value="Head domain of nucleotide exchange factor GrpE"/>
    <property type="match status" value="1"/>
</dbReference>
<sequence length="189" mass="19727">MNPSTRPAQGGLQGDGLPSDGARTARQAVPEASAGTGARPVAAAPGGPAVRDIEQRWRRALADLDSLRRRYDHQMARDQATERCRVVAAWLPVVDNLDLAVAHAGDGGGGVVEGVRAIRDQAVAVLSALGYPRHDEVGVPFDPVTHEAISVECHDGQPPGVVLKVLRPGYGDGDRQLRPASVVVSGEAG</sequence>
<dbReference type="InterPro" id="IPR000740">
    <property type="entry name" value="GrpE"/>
</dbReference>
<comment type="caution">
    <text evidence="7">The sequence shown here is derived from an EMBL/GenBank/DDBJ whole genome shotgun (WGS) entry which is preliminary data.</text>
</comment>
<dbReference type="PRINTS" id="PR00773">
    <property type="entry name" value="GRPEPROTEIN"/>
</dbReference>
<protein>
    <recommendedName>
        <fullName evidence="3 4">Protein GrpE</fullName>
    </recommendedName>
    <alternativeName>
        <fullName evidence="3">HSP-70 cofactor</fullName>
    </alternativeName>
</protein>
<dbReference type="EMBL" id="BONZ01000043">
    <property type="protein sequence ID" value="GIH16421.1"/>
    <property type="molecule type" value="Genomic_DNA"/>
</dbReference>
<dbReference type="PANTHER" id="PTHR21237">
    <property type="entry name" value="GRPE PROTEIN"/>
    <property type="match status" value="1"/>
</dbReference>
<dbReference type="Pfam" id="PF01025">
    <property type="entry name" value="GrpE"/>
    <property type="match status" value="1"/>
</dbReference>
<accession>A0A8J3VSC1</accession>
<name>A0A8J3VSC1_9ACTN</name>
<evidence type="ECO:0000256" key="1">
    <source>
        <dbReference type="ARBA" id="ARBA00009054"/>
    </source>
</evidence>
<feature type="compositionally biased region" description="Low complexity" evidence="6">
    <location>
        <begin position="32"/>
        <end position="49"/>
    </location>
</feature>
<dbReference type="Gene3D" id="3.90.20.20">
    <property type="match status" value="1"/>
</dbReference>